<evidence type="ECO:0000256" key="1">
    <source>
        <dbReference type="ARBA" id="ARBA00023015"/>
    </source>
</evidence>
<dbReference type="InterPro" id="IPR009057">
    <property type="entry name" value="Homeodomain-like_sf"/>
</dbReference>
<sequence length="303" mass="32686">MNDVTPEPELPHAVALAWGVAANPQRGPKRELSIERIVDTAVDIADAGGLSAVSMSSVAAALGFTTMSLYRYVTAKDDLVMLMQERGIGVPPETIAEASGWRAGLSLWAAEQTAVYGRHPWLLDVPIAGTPATPNNLAWLDAALQTLAGTPLDQHERLSIVLAVMAQSRWEGLVSRSYEEAARQAGITPDDIDARGSAMLEQLVTAEEFPAVYEALHAGVFGPAGPSPFPFGLARIIDGVEGYFAGRKGAPPEPVDPLLDRAEREPKVREAAKARREAEKQLREARKRERQALAAARDRLSRK</sequence>
<dbReference type="InterPro" id="IPR036271">
    <property type="entry name" value="Tet_transcr_reg_TetR-rel_C_sf"/>
</dbReference>
<feature type="DNA-binding region" description="H-T-H motif" evidence="4">
    <location>
        <begin position="54"/>
        <end position="73"/>
    </location>
</feature>
<proteinExistence type="predicted"/>
<dbReference type="Gene3D" id="1.10.357.10">
    <property type="entry name" value="Tetracycline Repressor, domain 2"/>
    <property type="match status" value="1"/>
</dbReference>
<dbReference type="EMBL" id="JBEPSJ010000001">
    <property type="protein sequence ID" value="MET4580604.1"/>
    <property type="molecule type" value="Genomic_DNA"/>
</dbReference>
<feature type="region of interest" description="Disordered" evidence="5">
    <location>
        <begin position="247"/>
        <end position="303"/>
    </location>
</feature>
<feature type="compositionally biased region" description="Basic and acidic residues" evidence="5">
    <location>
        <begin position="258"/>
        <end position="303"/>
    </location>
</feature>
<dbReference type="Proteomes" id="UP001549257">
    <property type="component" value="Unassembled WGS sequence"/>
</dbReference>
<dbReference type="InterPro" id="IPR001647">
    <property type="entry name" value="HTH_TetR"/>
</dbReference>
<dbReference type="SUPFAM" id="SSF46689">
    <property type="entry name" value="Homeodomain-like"/>
    <property type="match status" value="1"/>
</dbReference>
<evidence type="ECO:0000313" key="7">
    <source>
        <dbReference type="EMBL" id="MET4580604.1"/>
    </source>
</evidence>
<dbReference type="RefSeq" id="WP_354022823.1">
    <property type="nucleotide sequence ID" value="NZ_JBEPSJ010000001.1"/>
</dbReference>
<evidence type="ECO:0000256" key="2">
    <source>
        <dbReference type="ARBA" id="ARBA00023125"/>
    </source>
</evidence>
<feature type="domain" description="HTH tetR-type" evidence="6">
    <location>
        <begin position="31"/>
        <end position="91"/>
    </location>
</feature>
<evidence type="ECO:0000256" key="5">
    <source>
        <dbReference type="SAM" id="MobiDB-lite"/>
    </source>
</evidence>
<accession>A0ABV2QHU1</accession>
<keyword evidence="1" id="KW-0805">Transcription regulation</keyword>
<reference evidence="7 8" key="1">
    <citation type="submission" date="2024-06" db="EMBL/GenBank/DDBJ databases">
        <title>Sorghum-associated microbial communities from plants grown in Nebraska, USA.</title>
        <authorList>
            <person name="Schachtman D."/>
        </authorList>
    </citation>
    <scope>NUCLEOTIDE SEQUENCE [LARGE SCALE GENOMIC DNA]</scope>
    <source>
        <strain evidence="7 8">2857</strain>
    </source>
</reference>
<dbReference type="SUPFAM" id="SSF48498">
    <property type="entry name" value="Tetracyclin repressor-like, C-terminal domain"/>
    <property type="match status" value="1"/>
</dbReference>
<evidence type="ECO:0000313" key="8">
    <source>
        <dbReference type="Proteomes" id="UP001549257"/>
    </source>
</evidence>
<comment type="caution">
    <text evidence="7">The sequence shown here is derived from an EMBL/GenBank/DDBJ whole genome shotgun (WGS) entry which is preliminary data.</text>
</comment>
<name>A0ABV2QHU1_9MICO</name>
<gene>
    <name evidence="7" type="ORF">ABIE21_000094</name>
</gene>
<dbReference type="PROSITE" id="PS50977">
    <property type="entry name" value="HTH_TETR_2"/>
    <property type="match status" value="1"/>
</dbReference>
<keyword evidence="2 4" id="KW-0238">DNA-binding</keyword>
<dbReference type="InterPro" id="IPR004111">
    <property type="entry name" value="Repressor_TetR_C"/>
</dbReference>
<dbReference type="Pfam" id="PF02909">
    <property type="entry name" value="TetR_C_1"/>
    <property type="match status" value="1"/>
</dbReference>
<organism evidence="7 8">
    <name type="scientific">Conyzicola nivalis</name>
    <dbReference type="NCBI Taxonomy" id="1477021"/>
    <lineage>
        <taxon>Bacteria</taxon>
        <taxon>Bacillati</taxon>
        <taxon>Actinomycetota</taxon>
        <taxon>Actinomycetes</taxon>
        <taxon>Micrococcales</taxon>
        <taxon>Microbacteriaceae</taxon>
        <taxon>Conyzicola</taxon>
    </lineage>
</organism>
<evidence type="ECO:0000259" key="6">
    <source>
        <dbReference type="PROSITE" id="PS50977"/>
    </source>
</evidence>
<evidence type="ECO:0000256" key="3">
    <source>
        <dbReference type="ARBA" id="ARBA00023163"/>
    </source>
</evidence>
<protein>
    <submittedName>
        <fullName evidence="7">AcrR family transcriptional regulator</fullName>
    </submittedName>
</protein>
<keyword evidence="3" id="KW-0804">Transcription</keyword>
<dbReference type="Gene3D" id="1.10.10.60">
    <property type="entry name" value="Homeodomain-like"/>
    <property type="match status" value="1"/>
</dbReference>
<keyword evidence="8" id="KW-1185">Reference proteome</keyword>
<evidence type="ECO:0000256" key="4">
    <source>
        <dbReference type="PROSITE-ProRule" id="PRU00335"/>
    </source>
</evidence>
<dbReference type="Pfam" id="PF00440">
    <property type="entry name" value="TetR_N"/>
    <property type="match status" value="1"/>
</dbReference>